<feature type="compositionally biased region" description="Basic residues" evidence="2">
    <location>
        <begin position="300"/>
        <end position="311"/>
    </location>
</feature>
<sequence length="311" mass="35716">MSQSRFAQKELKKFGWKEGSGLGKNENGMKEAIKVKIKNDSHGVGHNRGDEFTFHWWDHVFNKAASSIVVESTQEGVSVKAAKESVGVSTKKARTYDNKAMLYGQFVKHITENKAMLYGQFVKGATLDNNQEVKSEGEEEDASEVTEYLEEDRQTLQKLPDEEILKICGGMTAHKGARHGLKLNGKLERIQEQERLLMEKWKKQKGSNSEMDKSERSSLNAKTETTTENEDVNRECVKTKKKKKKRDKNEDAEKISQNQSPDCDDSQEIQNDKSDVKKEKKRKRKNIELGHETNIDHETKRTKKKKKRDRV</sequence>
<dbReference type="InterPro" id="IPR050656">
    <property type="entry name" value="PINX1"/>
</dbReference>
<dbReference type="GO" id="GO:0003676">
    <property type="term" value="F:nucleic acid binding"/>
    <property type="evidence" value="ECO:0007669"/>
    <property type="project" value="InterPro"/>
</dbReference>
<dbReference type="GO" id="GO:0005730">
    <property type="term" value="C:nucleolus"/>
    <property type="evidence" value="ECO:0007669"/>
    <property type="project" value="TreeGrafter"/>
</dbReference>
<protein>
    <recommendedName>
        <fullName evidence="1">G patch domain-containing protein 4</fullName>
    </recommendedName>
</protein>
<dbReference type="EnsemblMetazoa" id="G9224.3">
    <property type="protein sequence ID" value="G9224.3:cds"/>
    <property type="gene ID" value="G9224"/>
</dbReference>
<keyword evidence="5" id="KW-1185">Reference proteome</keyword>
<evidence type="ECO:0000256" key="2">
    <source>
        <dbReference type="SAM" id="MobiDB-lite"/>
    </source>
</evidence>
<dbReference type="AlphaFoldDB" id="A0A8W8P171"/>
<feature type="compositionally biased region" description="Basic and acidic residues" evidence="2">
    <location>
        <begin position="286"/>
        <end position="299"/>
    </location>
</feature>
<accession>A0A8W8P171</accession>
<proteinExistence type="predicted"/>
<reference evidence="4" key="1">
    <citation type="submission" date="2022-08" db="UniProtKB">
        <authorList>
            <consortium name="EnsemblMetazoa"/>
        </authorList>
    </citation>
    <scope>IDENTIFICATION</scope>
    <source>
        <strain evidence="4">05x7-T-G4-1.051#20</strain>
    </source>
</reference>
<dbReference type="PANTHER" id="PTHR23149:SF9">
    <property type="entry name" value="G PATCH DOMAIN-CONTAINING PROTEIN 4"/>
    <property type="match status" value="1"/>
</dbReference>
<evidence type="ECO:0000313" key="5">
    <source>
        <dbReference type="Proteomes" id="UP000005408"/>
    </source>
</evidence>
<dbReference type="Pfam" id="PF01585">
    <property type="entry name" value="G-patch"/>
    <property type="match status" value="1"/>
</dbReference>
<organism evidence="4 5">
    <name type="scientific">Magallana gigas</name>
    <name type="common">Pacific oyster</name>
    <name type="synonym">Crassostrea gigas</name>
    <dbReference type="NCBI Taxonomy" id="29159"/>
    <lineage>
        <taxon>Eukaryota</taxon>
        <taxon>Metazoa</taxon>
        <taxon>Spiralia</taxon>
        <taxon>Lophotrochozoa</taxon>
        <taxon>Mollusca</taxon>
        <taxon>Bivalvia</taxon>
        <taxon>Autobranchia</taxon>
        <taxon>Pteriomorphia</taxon>
        <taxon>Ostreida</taxon>
        <taxon>Ostreoidea</taxon>
        <taxon>Ostreidae</taxon>
        <taxon>Magallana</taxon>
    </lineage>
</organism>
<dbReference type="PROSITE" id="PS50174">
    <property type="entry name" value="G_PATCH"/>
    <property type="match status" value="1"/>
</dbReference>
<feature type="compositionally biased region" description="Polar residues" evidence="2">
    <location>
        <begin position="217"/>
        <end position="226"/>
    </location>
</feature>
<dbReference type="InterPro" id="IPR000467">
    <property type="entry name" value="G_patch_dom"/>
</dbReference>
<feature type="domain" description="G-patch" evidence="3">
    <location>
        <begin position="3"/>
        <end position="49"/>
    </location>
</feature>
<evidence type="ECO:0000313" key="4">
    <source>
        <dbReference type="EnsemblMetazoa" id="G9224.3:cds"/>
    </source>
</evidence>
<name>A0A8W8P171_MAGGI</name>
<feature type="region of interest" description="Disordered" evidence="2">
    <location>
        <begin position="201"/>
        <end position="311"/>
    </location>
</feature>
<dbReference type="Proteomes" id="UP000005408">
    <property type="component" value="Unassembled WGS sequence"/>
</dbReference>
<dbReference type="SMART" id="SM00443">
    <property type="entry name" value="G_patch"/>
    <property type="match status" value="1"/>
</dbReference>
<dbReference type="PANTHER" id="PTHR23149">
    <property type="entry name" value="G PATCH DOMAIN CONTAINING PROTEIN"/>
    <property type="match status" value="1"/>
</dbReference>
<evidence type="ECO:0000256" key="1">
    <source>
        <dbReference type="ARBA" id="ARBA00040365"/>
    </source>
</evidence>
<evidence type="ECO:0000259" key="3">
    <source>
        <dbReference type="PROSITE" id="PS50174"/>
    </source>
</evidence>